<evidence type="ECO:0000256" key="1">
    <source>
        <dbReference type="SAM" id="Phobius"/>
    </source>
</evidence>
<feature type="transmembrane region" description="Helical" evidence="1">
    <location>
        <begin position="188"/>
        <end position="207"/>
    </location>
</feature>
<keyword evidence="1" id="KW-1133">Transmembrane helix</keyword>
<feature type="transmembrane region" description="Helical" evidence="1">
    <location>
        <begin position="85"/>
        <end position="106"/>
    </location>
</feature>
<feature type="transmembrane region" description="Helical" evidence="1">
    <location>
        <begin position="7"/>
        <end position="28"/>
    </location>
</feature>
<gene>
    <name evidence="2" type="ORF">DVH24_021669</name>
</gene>
<keyword evidence="1" id="KW-0472">Membrane</keyword>
<name>A0A498JY32_MALDO</name>
<reference evidence="2 3" key="1">
    <citation type="submission" date="2018-10" db="EMBL/GenBank/DDBJ databases">
        <title>A high-quality apple genome assembly.</title>
        <authorList>
            <person name="Hu J."/>
        </authorList>
    </citation>
    <scope>NUCLEOTIDE SEQUENCE [LARGE SCALE GENOMIC DNA]</scope>
    <source>
        <strain evidence="3">cv. HFTH1</strain>
        <tissue evidence="2">Young leaf</tissue>
    </source>
</reference>
<evidence type="ECO:0000313" key="3">
    <source>
        <dbReference type="Proteomes" id="UP000290289"/>
    </source>
</evidence>
<dbReference type="AlphaFoldDB" id="A0A498JY32"/>
<keyword evidence="1" id="KW-0812">Transmembrane</keyword>
<dbReference type="EMBL" id="RDQH01000331">
    <property type="protein sequence ID" value="RXH99867.1"/>
    <property type="molecule type" value="Genomic_DNA"/>
</dbReference>
<accession>A0A498JY32</accession>
<protein>
    <submittedName>
        <fullName evidence="2">Uncharacterized protein</fullName>
    </submittedName>
</protein>
<feature type="transmembrane region" description="Helical" evidence="1">
    <location>
        <begin position="159"/>
        <end position="176"/>
    </location>
</feature>
<comment type="caution">
    <text evidence="2">The sequence shown here is derived from an EMBL/GenBank/DDBJ whole genome shotgun (WGS) entry which is preliminary data.</text>
</comment>
<organism evidence="2 3">
    <name type="scientific">Malus domestica</name>
    <name type="common">Apple</name>
    <name type="synonym">Pyrus malus</name>
    <dbReference type="NCBI Taxonomy" id="3750"/>
    <lineage>
        <taxon>Eukaryota</taxon>
        <taxon>Viridiplantae</taxon>
        <taxon>Streptophyta</taxon>
        <taxon>Embryophyta</taxon>
        <taxon>Tracheophyta</taxon>
        <taxon>Spermatophyta</taxon>
        <taxon>Magnoliopsida</taxon>
        <taxon>eudicotyledons</taxon>
        <taxon>Gunneridae</taxon>
        <taxon>Pentapetalae</taxon>
        <taxon>rosids</taxon>
        <taxon>fabids</taxon>
        <taxon>Rosales</taxon>
        <taxon>Rosaceae</taxon>
        <taxon>Amygdaloideae</taxon>
        <taxon>Maleae</taxon>
        <taxon>Malus</taxon>
    </lineage>
</organism>
<dbReference type="PANTHER" id="PTHR48473:SF1">
    <property type="entry name" value="TIR DOMAIN-CONTAINING PROTEIN"/>
    <property type="match status" value="1"/>
</dbReference>
<sequence length="220" mass="25111">MKSPSRIVFFVIIYVSTSLHVTPIFSHIPSIGNCNHKICVKIKSISDDELSEFSKATSVVDRSFLLTGFCLEICLALSSMYKPHYALLGLLFPIAATFTCILELILKRRKERVVLRWRGRLRWFYHPPPHDTLAPSVNAFAHTVQYVYLHCRAESPTNLSFLAVIFLICLAGSTSIRNIRSLIDLETLEHTALISILICFAITLFMYDKKFLRVPETFLL</sequence>
<dbReference type="STRING" id="3750.A0A498JY32"/>
<dbReference type="PANTHER" id="PTHR48473">
    <property type="entry name" value="TIR DOMAIN-CONTAINING PROTEIN"/>
    <property type="match status" value="1"/>
</dbReference>
<keyword evidence="3" id="KW-1185">Reference proteome</keyword>
<dbReference type="Proteomes" id="UP000290289">
    <property type="component" value="Chromosome 5"/>
</dbReference>
<proteinExistence type="predicted"/>
<evidence type="ECO:0000313" key="2">
    <source>
        <dbReference type="EMBL" id="RXH99867.1"/>
    </source>
</evidence>